<proteinExistence type="predicted"/>
<dbReference type="Proteomes" id="UP000789342">
    <property type="component" value="Unassembled WGS sequence"/>
</dbReference>
<organism evidence="1 2">
    <name type="scientific">Acaulospora morrowiae</name>
    <dbReference type="NCBI Taxonomy" id="94023"/>
    <lineage>
        <taxon>Eukaryota</taxon>
        <taxon>Fungi</taxon>
        <taxon>Fungi incertae sedis</taxon>
        <taxon>Mucoromycota</taxon>
        <taxon>Glomeromycotina</taxon>
        <taxon>Glomeromycetes</taxon>
        <taxon>Diversisporales</taxon>
        <taxon>Acaulosporaceae</taxon>
        <taxon>Acaulospora</taxon>
    </lineage>
</organism>
<comment type="caution">
    <text evidence="1">The sequence shown here is derived from an EMBL/GenBank/DDBJ whole genome shotgun (WGS) entry which is preliminary data.</text>
</comment>
<evidence type="ECO:0000313" key="2">
    <source>
        <dbReference type="Proteomes" id="UP000789342"/>
    </source>
</evidence>
<name>A0A9N8Z2F8_9GLOM</name>
<dbReference type="AlphaFoldDB" id="A0A9N8Z2F8"/>
<dbReference type="EMBL" id="CAJVPV010000580">
    <property type="protein sequence ID" value="CAG8464004.1"/>
    <property type="molecule type" value="Genomic_DNA"/>
</dbReference>
<gene>
    <name evidence="1" type="ORF">AMORRO_LOCUS1538</name>
</gene>
<sequence length="131" mass="13921">MSYLAIVVSNTSVTPNFGAVSKTNLQGLNNAEPDGGIVAFSMNDTQLANYLNPSVTIRYAYLEGSCKDPVKICNPPPLTAFPSSLILCLAILNYNSYTVDVSIDLIFANPVTVTTTVFTTSTESVIVTDCG</sequence>
<keyword evidence="2" id="KW-1185">Reference proteome</keyword>
<protein>
    <submittedName>
        <fullName evidence="1">5952_t:CDS:1</fullName>
    </submittedName>
</protein>
<evidence type="ECO:0000313" key="1">
    <source>
        <dbReference type="EMBL" id="CAG8464004.1"/>
    </source>
</evidence>
<accession>A0A9N8Z2F8</accession>
<reference evidence="1" key="1">
    <citation type="submission" date="2021-06" db="EMBL/GenBank/DDBJ databases">
        <authorList>
            <person name="Kallberg Y."/>
            <person name="Tangrot J."/>
            <person name="Rosling A."/>
        </authorList>
    </citation>
    <scope>NUCLEOTIDE SEQUENCE</scope>
    <source>
        <strain evidence="1">CL551</strain>
    </source>
</reference>